<comment type="caution">
    <text evidence="1">The sequence shown here is derived from an EMBL/GenBank/DDBJ whole genome shotgun (WGS) entry which is preliminary data.</text>
</comment>
<reference evidence="2" key="1">
    <citation type="journal article" date="2016" name="Proc. Natl. Acad. Sci. U.S.A.">
        <title>Chromosome-level assembly of Arabidopsis thaliana Ler reveals the extent of translocation and inversion polymorphisms.</title>
        <authorList>
            <person name="Zapata L."/>
            <person name="Ding J."/>
            <person name="Willing E.M."/>
            <person name="Hartwig B."/>
            <person name="Bezdan D."/>
            <person name="Jiao W.B."/>
            <person name="Patel V."/>
            <person name="Velikkakam James G."/>
            <person name="Koornneef M."/>
            <person name="Ossowski S."/>
            <person name="Schneeberger K."/>
        </authorList>
    </citation>
    <scope>NUCLEOTIDE SEQUENCE [LARGE SCALE GENOMIC DNA]</scope>
    <source>
        <strain evidence="2">cv. Landsberg erecta</strain>
    </source>
</reference>
<protein>
    <submittedName>
        <fullName evidence="1">Uncharacterized protein</fullName>
    </submittedName>
</protein>
<sequence>MERGNVWRSGRAEIETKAAFGSVKEAVAMFGEKVLAGEIYATRLKRETDKGNKFNSEFSIKTTISNTRA</sequence>
<accession>A0A178VXB9</accession>
<evidence type="ECO:0000313" key="2">
    <source>
        <dbReference type="Proteomes" id="UP000078284"/>
    </source>
</evidence>
<dbReference type="ExpressionAtlas" id="A0A178VXB9">
    <property type="expression patterns" value="baseline and differential"/>
</dbReference>
<proteinExistence type="predicted"/>
<gene>
    <name evidence="1" type="ordered locus">AXX17_At2g13250</name>
</gene>
<organism evidence="1 2">
    <name type="scientific">Arabidopsis thaliana</name>
    <name type="common">Mouse-ear cress</name>
    <dbReference type="NCBI Taxonomy" id="3702"/>
    <lineage>
        <taxon>Eukaryota</taxon>
        <taxon>Viridiplantae</taxon>
        <taxon>Streptophyta</taxon>
        <taxon>Embryophyta</taxon>
        <taxon>Tracheophyta</taxon>
        <taxon>Spermatophyta</taxon>
        <taxon>Magnoliopsida</taxon>
        <taxon>eudicotyledons</taxon>
        <taxon>Gunneridae</taxon>
        <taxon>Pentapetalae</taxon>
        <taxon>rosids</taxon>
        <taxon>malvids</taxon>
        <taxon>Brassicales</taxon>
        <taxon>Brassicaceae</taxon>
        <taxon>Camelineae</taxon>
        <taxon>Arabidopsis</taxon>
    </lineage>
</organism>
<dbReference type="EMBL" id="LUHQ01000002">
    <property type="protein sequence ID" value="OAP10987.1"/>
    <property type="molecule type" value="Genomic_DNA"/>
</dbReference>
<evidence type="ECO:0000313" key="1">
    <source>
        <dbReference type="EMBL" id="OAP10987.1"/>
    </source>
</evidence>
<dbReference type="Proteomes" id="UP000078284">
    <property type="component" value="Chromosome 2"/>
</dbReference>
<name>A0A178VXB9_ARATH</name>
<dbReference type="AlphaFoldDB" id="A0A178VXB9"/>